<dbReference type="PROSITE" id="PS51257">
    <property type="entry name" value="PROKAR_LIPOPROTEIN"/>
    <property type="match status" value="1"/>
</dbReference>
<dbReference type="KEGG" id="gba:J421_0573"/>
<dbReference type="EMBL" id="CP007128">
    <property type="protein sequence ID" value="AHG88110.1"/>
    <property type="molecule type" value="Genomic_DNA"/>
</dbReference>
<evidence type="ECO:0000256" key="1">
    <source>
        <dbReference type="SAM" id="SignalP"/>
    </source>
</evidence>
<dbReference type="InterPro" id="IPR011059">
    <property type="entry name" value="Metal-dep_hydrolase_composite"/>
</dbReference>
<feature type="chain" id="PRO_5004794801" evidence="1">
    <location>
        <begin position="33"/>
        <end position="502"/>
    </location>
</feature>
<protein>
    <submittedName>
        <fullName evidence="2">Dihydroorotase</fullName>
    </submittedName>
</protein>
<name>W0RCR2_9BACT</name>
<dbReference type="InterPro" id="IPR050378">
    <property type="entry name" value="Metallo-dep_Hydrolases_sf"/>
</dbReference>
<dbReference type="GO" id="GO:0005829">
    <property type="term" value="C:cytosol"/>
    <property type="evidence" value="ECO:0007669"/>
    <property type="project" value="TreeGrafter"/>
</dbReference>
<gene>
    <name evidence="2" type="ORF">J421_0573</name>
</gene>
<dbReference type="Proteomes" id="UP000019151">
    <property type="component" value="Chromosome"/>
</dbReference>
<dbReference type="AlphaFoldDB" id="W0RCR2"/>
<dbReference type="SUPFAM" id="SSF51338">
    <property type="entry name" value="Composite domain of metallo-dependent hydrolases"/>
    <property type="match status" value="1"/>
</dbReference>
<sequence length="502" mass="53022">MDLMRLGFLHLVPMRPRPYLALALVVSACAHAVQTAGAPNDAPYDVVIAGGRIVDGTGSPWFYGDVALRGDRIARIAPAGLLRDASAHERIDARGMVVAPGIIDIQAQSYGPLLTGDGRVVSMATQGVTTMILGEGTTPAPANAHILALADFAGDTTFLRAIGAFGGARGFGAWLDAMHAHGGAVNVGSFLGAATVRAYAKGEAEGPATAAELDTMRRVVRDAMRDGALGVASALIYPPGSYASTEELVQEAKAMAPYGGIYITHMRSEGDRLVEAVDEAIRIGREGGVPVEIYHLKAAGVRNWPKAALVVAKIDSARAAGQDVAADQYPYVAGSNNLSSCIPPWAHADGRLLQRLTDPATRTRIHAEMLREDADWESLCVAATPAGVEVVGFKTAALKQYEGMRLPDIARAMGKDWADALIDLTLAERNQLGQVIFVASDSNVAMQIRQPWMKFGTDAEAANPDSARAARRIRAPTARTRASSAGTCASSACSRWRTRCAR</sequence>
<dbReference type="eggNOG" id="COG3653">
    <property type="taxonomic scope" value="Bacteria"/>
</dbReference>
<dbReference type="PATRIC" id="fig|861299.3.peg.585"/>
<organism evidence="2 3">
    <name type="scientific">Gemmatirosa kalamazoonensis</name>
    <dbReference type="NCBI Taxonomy" id="861299"/>
    <lineage>
        <taxon>Bacteria</taxon>
        <taxon>Pseudomonadati</taxon>
        <taxon>Gemmatimonadota</taxon>
        <taxon>Gemmatimonadia</taxon>
        <taxon>Gemmatimonadales</taxon>
        <taxon>Gemmatimonadaceae</taxon>
        <taxon>Gemmatirosa</taxon>
    </lineage>
</organism>
<dbReference type="InParanoid" id="W0RCR2"/>
<proteinExistence type="predicted"/>
<dbReference type="PANTHER" id="PTHR11647">
    <property type="entry name" value="HYDRANTOINASE/DIHYDROPYRIMIDINASE FAMILY MEMBER"/>
    <property type="match status" value="1"/>
</dbReference>
<dbReference type="PANTHER" id="PTHR11647:SF1">
    <property type="entry name" value="COLLAPSIN RESPONSE MEDIATOR PROTEIN"/>
    <property type="match status" value="1"/>
</dbReference>
<keyword evidence="3" id="KW-1185">Reference proteome</keyword>
<dbReference type="GO" id="GO:0016812">
    <property type="term" value="F:hydrolase activity, acting on carbon-nitrogen (but not peptide) bonds, in cyclic amides"/>
    <property type="evidence" value="ECO:0007669"/>
    <property type="project" value="TreeGrafter"/>
</dbReference>
<dbReference type="SUPFAM" id="SSF51556">
    <property type="entry name" value="Metallo-dependent hydrolases"/>
    <property type="match status" value="1"/>
</dbReference>
<dbReference type="HOGENOM" id="CLU_016107_2_0_0"/>
<feature type="signal peptide" evidence="1">
    <location>
        <begin position="1"/>
        <end position="32"/>
    </location>
</feature>
<keyword evidence="1" id="KW-0732">Signal</keyword>
<evidence type="ECO:0000313" key="2">
    <source>
        <dbReference type="EMBL" id="AHG88110.1"/>
    </source>
</evidence>
<evidence type="ECO:0000313" key="3">
    <source>
        <dbReference type="Proteomes" id="UP000019151"/>
    </source>
</evidence>
<dbReference type="STRING" id="861299.J421_0573"/>
<dbReference type="Gene3D" id="2.30.40.10">
    <property type="entry name" value="Urease, subunit C, domain 1"/>
    <property type="match status" value="1"/>
</dbReference>
<reference evidence="2 3" key="1">
    <citation type="journal article" date="2014" name="Genome Announc.">
        <title>Genome Sequence and Methylome of Soil Bacterium Gemmatirosa kalamazoonensis KBS708T, a Member of the Rarely Cultivated Gemmatimonadetes Phylum.</title>
        <authorList>
            <person name="Debruyn J.M."/>
            <person name="Radosevich M."/>
            <person name="Wommack K.E."/>
            <person name="Polson S.W."/>
            <person name="Hauser L.J."/>
            <person name="Fawaz M.N."/>
            <person name="Korlach J."/>
            <person name="Tsai Y.C."/>
        </authorList>
    </citation>
    <scope>NUCLEOTIDE SEQUENCE [LARGE SCALE GENOMIC DNA]</scope>
    <source>
        <strain evidence="2 3">KBS708</strain>
    </source>
</reference>
<dbReference type="Gene3D" id="3.20.20.140">
    <property type="entry name" value="Metal-dependent hydrolases"/>
    <property type="match status" value="1"/>
</dbReference>
<dbReference type="InterPro" id="IPR032466">
    <property type="entry name" value="Metal_Hydrolase"/>
</dbReference>
<accession>W0RCR2</accession>